<dbReference type="PANTHER" id="PTHR33495">
    <property type="entry name" value="ANTI-SIGMA FACTOR ANTAGONIST TM_1081-RELATED-RELATED"/>
    <property type="match status" value="1"/>
</dbReference>
<evidence type="ECO:0000259" key="3">
    <source>
        <dbReference type="PROSITE" id="PS50801"/>
    </source>
</evidence>
<proteinExistence type="inferred from homology"/>
<dbReference type="AlphaFoldDB" id="A0A9J7BQQ1"/>
<dbReference type="Gene3D" id="3.30.750.24">
    <property type="entry name" value="STAS domain"/>
    <property type="match status" value="1"/>
</dbReference>
<comment type="similarity">
    <text evidence="1 2">Belongs to the anti-sigma-factor antagonist family.</text>
</comment>
<accession>A0A9J7BQQ1</accession>
<dbReference type="InterPro" id="IPR003658">
    <property type="entry name" value="Anti-sigma_ant"/>
</dbReference>
<dbReference type="EMBL" id="CP093313">
    <property type="protein sequence ID" value="UWZ83421.1"/>
    <property type="molecule type" value="Genomic_DNA"/>
</dbReference>
<dbReference type="NCBIfam" id="TIGR00377">
    <property type="entry name" value="ant_ant_sig"/>
    <property type="match status" value="1"/>
</dbReference>
<dbReference type="InterPro" id="IPR036513">
    <property type="entry name" value="STAS_dom_sf"/>
</dbReference>
<gene>
    <name evidence="4" type="ORF">MOP44_22995</name>
</gene>
<dbReference type="RefSeq" id="WP_260792756.1">
    <property type="nucleotide sequence ID" value="NZ_CP093313.1"/>
</dbReference>
<evidence type="ECO:0000313" key="5">
    <source>
        <dbReference type="Proteomes" id="UP001059380"/>
    </source>
</evidence>
<keyword evidence="5" id="KW-1185">Reference proteome</keyword>
<name>A0A9J7BQQ1_9BACT</name>
<evidence type="ECO:0000256" key="2">
    <source>
        <dbReference type="RuleBase" id="RU003749"/>
    </source>
</evidence>
<feature type="domain" description="STAS" evidence="3">
    <location>
        <begin position="9"/>
        <end position="118"/>
    </location>
</feature>
<dbReference type="PROSITE" id="PS50801">
    <property type="entry name" value="STAS"/>
    <property type="match status" value="1"/>
</dbReference>
<dbReference type="SUPFAM" id="SSF52091">
    <property type="entry name" value="SpoIIaa-like"/>
    <property type="match status" value="1"/>
</dbReference>
<dbReference type="KEGG" id="orp:MOP44_22995"/>
<protein>
    <recommendedName>
        <fullName evidence="2">Anti-sigma factor antagonist</fullName>
    </recommendedName>
</protein>
<dbReference type="InterPro" id="IPR002645">
    <property type="entry name" value="STAS_dom"/>
</dbReference>
<organism evidence="4 5">
    <name type="scientific">Occallatibacter riparius</name>
    <dbReference type="NCBI Taxonomy" id="1002689"/>
    <lineage>
        <taxon>Bacteria</taxon>
        <taxon>Pseudomonadati</taxon>
        <taxon>Acidobacteriota</taxon>
        <taxon>Terriglobia</taxon>
        <taxon>Terriglobales</taxon>
        <taxon>Acidobacteriaceae</taxon>
        <taxon>Occallatibacter</taxon>
    </lineage>
</organism>
<dbReference type="GO" id="GO:0043856">
    <property type="term" value="F:anti-sigma factor antagonist activity"/>
    <property type="evidence" value="ECO:0007669"/>
    <property type="project" value="InterPro"/>
</dbReference>
<evidence type="ECO:0000313" key="4">
    <source>
        <dbReference type="EMBL" id="UWZ83421.1"/>
    </source>
</evidence>
<dbReference type="Pfam" id="PF01740">
    <property type="entry name" value="STAS"/>
    <property type="match status" value="1"/>
</dbReference>
<evidence type="ECO:0000256" key="1">
    <source>
        <dbReference type="ARBA" id="ARBA00009013"/>
    </source>
</evidence>
<dbReference type="CDD" id="cd07043">
    <property type="entry name" value="STAS_anti-anti-sigma_factors"/>
    <property type="match status" value="1"/>
</dbReference>
<sequence>MQTIPPASVPASIVCVQGIPVVSISGRLDTVSAPVFDAQTAALFEEKYPRILLDASAMTYVSSVGLRSILRIIKHTSQRGGRTGIFSVPPQILEVIEISGFQRLLDIYPDKETALNGSAG</sequence>
<dbReference type="Proteomes" id="UP001059380">
    <property type="component" value="Chromosome"/>
</dbReference>
<reference evidence="4" key="1">
    <citation type="submission" date="2021-04" db="EMBL/GenBank/DDBJ databases">
        <title>Phylogenetic analysis of Acidobacteriaceae.</title>
        <authorList>
            <person name="Qiu L."/>
            <person name="Zhang Q."/>
        </authorList>
    </citation>
    <scope>NUCLEOTIDE SEQUENCE</scope>
    <source>
        <strain evidence="4">DSM 25168</strain>
    </source>
</reference>